<feature type="transmembrane region" description="Helical" evidence="1">
    <location>
        <begin position="20"/>
        <end position="39"/>
    </location>
</feature>
<evidence type="ECO:0000256" key="1">
    <source>
        <dbReference type="SAM" id="Phobius"/>
    </source>
</evidence>
<dbReference type="PATRIC" id="fig|1359152.3.peg.161"/>
<dbReference type="EMBL" id="LANV01000001">
    <property type="protein sequence ID" value="KJV64064.1"/>
    <property type="molecule type" value="Genomic_DNA"/>
</dbReference>
<dbReference type="AlphaFoldDB" id="A0A0F3NAZ3"/>
<evidence type="ECO:0000313" key="3">
    <source>
        <dbReference type="Proteomes" id="UP000033441"/>
    </source>
</evidence>
<keyword evidence="1" id="KW-0472">Membrane</keyword>
<accession>A0A0F3NAZ3</accession>
<protein>
    <submittedName>
        <fullName evidence="2">Putative membrane protein</fullName>
    </submittedName>
</protein>
<gene>
    <name evidence="2" type="ORF">APHMUC_0156</name>
</gene>
<keyword evidence="1" id="KW-0812">Transmembrane</keyword>
<name>A0A0F3NAZ3_ANAPH</name>
<keyword evidence="1" id="KW-1133">Transmembrane helix</keyword>
<dbReference type="Proteomes" id="UP000033441">
    <property type="component" value="Unassembled WGS sequence"/>
</dbReference>
<comment type="caution">
    <text evidence="2">The sequence shown here is derived from an EMBL/GenBank/DDBJ whole genome shotgun (WGS) entry which is preliminary data.</text>
</comment>
<evidence type="ECO:0000313" key="2">
    <source>
        <dbReference type="EMBL" id="KJV64064.1"/>
    </source>
</evidence>
<organism evidence="2 3">
    <name type="scientific">Anaplasma phagocytophilum str. ApMUC09</name>
    <dbReference type="NCBI Taxonomy" id="1359152"/>
    <lineage>
        <taxon>Bacteria</taxon>
        <taxon>Pseudomonadati</taxon>
        <taxon>Pseudomonadota</taxon>
        <taxon>Alphaproteobacteria</taxon>
        <taxon>Rickettsiales</taxon>
        <taxon>Anaplasmataceae</taxon>
        <taxon>Anaplasma</taxon>
        <taxon>phagocytophilum group</taxon>
    </lineage>
</organism>
<reference evidence="2 3" key="1">
    <citation type="submission" date="2015-02" db="EMBL/GenBank/DDBJ databases">
        <title>Genome Sequencing of Rickettsiales.</title>
        <authorList>
            <person name="Daugherty S.C."/>
            <person name="Su Q."/>
            <person name="Abolude K."/>
            <person name="Beier-Sexton M."/>
            <person name="Carlyon J.A."/>
            <person name="Carter R."/>
            <person name="Day N.P."/>
            <person name="Dumler S.J."/>
            <person name="Dyachenko V."/>
            <person name="Godinez A."/>
            <person name="Kurtti T.J."/>
            <person name="Lichay M."/>
            <person name="Mullins K.E."/>
            <person name="Ott S."/>
            <person name="Pappas-Brown V."/>
            <person name="Paris D.H."/>
            <person name="Patel P."/>
            <person name="Richards A.L."/>
            <person name="Sadzewicz L."/>
            <person name="Sears K."/>
            <person name="Seidman D."/>
            <person name="Sengamalay N."/>
            <person name="Stenos J."/>
            <person name="Tallon L.J."/>
            <person name="Vincent G."/>
            <person name="Fraser C.M."/>
            <person name="Munderloh U."/>
            <person name="Dunning-Hotopp J.C."/>
        </authorList>
    </citation>
    <scope>NUCLEOTIDE SEQUENCE [LARGE SCALE GENOMIC DNA]</scope>
    <source>
        <strain evidence="2 3">ApMUC09</strain>
    </source>
</reference>
<proteinExistence type="predicted"/>
<sequence>MHEYEPEYATYEYFSSAATFVMVPFNLMCQYGIIGNLLVREG</sequence>